<evidence type="ECO:0000256" key="3">
    <source>
        <dbReference type="ARBA" id="ARBA00022989"/>
    </source>
</evidence>
<dbReference type="PANTHER" id="PTHR22950">
    <property type="entry name" value="AMINO ACID TRANSPORTER"/>
    <property type="match status" value="1"/>
</dbReference>
<feature type="compositionally biased region" description="Polar residues" evidence="5">
    <location>
        <begin position="38"/>
        <end position="51"/>
    </location>
</feature>
<dbReference type="Proteomes" id="UP000054408">
    <property type="component" value="Unassembled WGS sequence"/>
</dbReference>
<keyword evidence="9" id="KW-1185">Reference proteome</keyword>
<evidence type="ECO:0000256" key="4">
    <source>
        <dbReference type="ARBA" id="ARBA00023136"/>
    </source>
</evidence>
<dbReference type="Pfam" id="PF01490">
    <property type="entry name" value="Aa_trans"/>
    <property type="match status" value="1"/>
</dbReference>
<dbReference type="PANTHER" id="PTHR22950:SF349">
    <property type="entry name" value="AMINO ACID TRANSPORTER TRANSMEMBRANE DOMAIN-CONTAINING PROTEIN"/>
    <property type="match status" value="1"/>
</dbReference>
<gene>
    <name evidence="8" type="ORF">AMSG_03053</name>
</gene>
<dbReference type="GeneID" id="25562689"/>
<evidence type="ECO:0000313" key="9">
    <source>
        <dbReference type="Proteomes" id="UP000054408"/>
    </source>
</evidence>
<name>A0A0L0D2S9_THETB</name>
<dbReference type="OrthoDB" id="1684102at2759"/>
<feature type="transmembrane region" description="Helical" evidence="6">
    <location>
        <begin position="289"/>
        <end position="313"/>
    </location>
</feature>
<feature type="transmembrane region" description="Helical" evidence="6">
    <location>
        <begin position="377"/>
        <end position="396"/>
    </location>
</feature>
<dbReference type="AlphaFoldDB" id="A0A0L0D2S9"/>
<organism evidence="8 9">
    <name type="scientific">Thecamonas trahens ATCC 50062</name>
    <dbReference type="NCBI Taxonomy" id="461836"/>
    <lineage>
        <taxon>Eukaryota</taxon>
        <taxon>Apusozoa</taxon>
        <taxon>Apusomonadida</taxon>
        <taxon>Apusomonadidae</taxon>
        <taxon>Thecamonas</taxon>
    </lineage>
</organism>
<evidence type="ECO:0000259" key="7">
    <source>
        <dbReference type="Pfam" id="PF01490"/>
    </source>
</evidence>
<feature type="transmembrane region" description="Helical" evidence="6">
    <location>
        <begin position="159"/>
        <end position="178"/>
    </location>
</feature>
<feature type="region of interest" description="Disordered" evidence="5">
    <location>
        <begin position="38"/>
        <end position="61"/>
    </location>
</feature>
<keyword evidence="4 6" id="KW-0472">Membrane</keyword>
<feature type="transmembrane region" description="Helical" evidence="6">
    <location>
        <begin position="107"/>
        <end position="129"/>
    </location>
</feature>
<feature type="transmembrane region" description="Helical" evidence="6">
    <location>
        <begin position="80"/>
        <end position="101"/>
    </location>
</feature>
<evidence type="ECO:0000256" key="1">
    <source>
        <dbReference type="ARBA" id="ARBA00004141"/>
    </source>
</evidence>
<feature type="transmembrane region" description="Helical" evidence="6">
    <location>
        <begin position="221"/>
        <end position="238"/>
    </location>
</feature>
<feature type="domain" description="Amino acid transporter transmembrane" evidence="7">
    <location>
        <begin position="78"/>
        <end position="451"/>
    </location>
</feature>
<keyword evidence="2 6" id="KW-0812">Transmembrane</keyword>
<feature type="transmembrane region" description="Helical" evidence="6">
    <location>
        <begin position="258"/>
        <end position="277"/>
    </location>
</feature>
<evidence type="ECO:0000256" key="6">
    <source>
        <dbReference type="SAM" id="Phobius"/>
    </source>
</evidence>
<evidence type="ECO:0000313" key="8">
    <source>
        <dbReference type="EMBL" id="KNC46617.1"/>
    </source>
</evidence>
<dbReference type="OMA" id="FAAKYVF"/>
<feature type="transmembrane region" description="Helical" evidence="6">
    <location>
        <begin position="402"/>
        <end position="421"/>
    </location>
</feature>
<feature type="transmembrane region" description="Helical" evidence="6">
    <location>
        <begin position="190"/>
        <end position="209"/>
    </location>
</feature>
<accession>A0A0L0D2S9</accession>
<dbReference type="EMBL" id="GL349443">
    <property type="protein sequence ID" value="KNC46617.1"/>
    <property type="molecule type" value="Genomic_DNA"/>
</dbReference>
<dbReference type="InterPro" id="IPR013057">
    <property type="entry name" value="AA_transpt_TM"/>
</dbReference>
<reference evidence="8 9" key="1">
    <citation type="submission" date="2010-05" db="EMBL/GenBank/DDBJ databases">
        <title>The Genome Sequence of Thecamonas trahens ATCC 50062.</title>
        <authorList>
            <consortium name="The Broad Institute Genome Sequencing Platform"/>
            <person name="Russ C."/>
            <person name="Cuomo C."/>
            <person name="Shea T."/>
            <person name="Young S.K."/>
            <person name="Zeng Q."/>
            <person name="Koehrsen M."/>
            <person name="Haas B."/>
            <person name="Borodovsky M."/>
            <person name="Guigo R."/>
            <person name="Alvarado L."/>
            <person name="Berlin A."/>
            <person name="Bochicchio J."/>
            <person name="Borenstein D."/>
            <person name="Chapman S."/>
            <person name="Chen Z."/>
            <person name="Freedman E."/>
            <person name="Gellesch M."/>
            <person name="Goldberg J."/>
            <person name="Griggs A."/>
            <person name="Gujja S."/>
            <person name="Heilman E."/>
            <person name="Heiman D."/>
            <person name="Hepburn T."/>
            <person name="Howarth C."/>
            <person name="Jen D."/>
            <person name="Larson L."/>
            <person name="Mehta T."/>
            <person name="Park D."/>
            <person name="Pearson M."/>
            <person name="Roberts A."/>
            <person name="Saif S."/>
            <person name="Shenoy N."/>
            <person name="Sisk P."/>
            <person name="Stolte C."/>
            <person name="Sykes S."/>
            <person name="Thomson T."/>
            <person name="Walk T."/>
            <person name="White J."/>
            <person name="Yandava C."/>
            <person name="Burger G."/>
            <person name="Gray M.W."/>
            <person name="Holland P.W.H."/>
            <person name="King N."/>
            <person name="Lang F.B.F."/>
            <person name="Roger A.J."/>
            <person name="Ruiz-Trillo I."/>
            <person name="Lander E."/>
            <person name="Nusbaum C."/>
        </authorList>
    </citation>
    <scope>NUCLEOTIDE SEQUENCE [LARGE SCALE GENOMIC DNA]</scope>
    <source>
        <strain evidence="8 9">ATCC 50062</strain>
    </source>
</reference>
<feature type="transmembrane region" description="Helical" evidence="6">
    <location>
        <begin position="433"/>
        <end position="453"/>
    </location>
</feature>
<protein>
    <submittedName>
        <fullName evidence="8">Amino Acid/Auxin Permease family</fullName>
    </submittedName>
</protein>
<dbReference type="eggNOG" id="KOG1304">
    <property type="taxonomic scope" value="Eukaryota"/>
</dbReference>
<comment type="subcellular location">
    <subcellularLocation>
        <location evidence="1">Membrane</location>
        <topology evidence="1">Multi-pass membrane protein</topology>
    </subcellularLocation>
</comment>
<dbReference type="GO" id="GO:0015179">
    <property type="term" value="F:L-amino acid transmembrane transporter activity"/>
    <property type="evidence" value="ECO:0007669"/>
    <property type="project" value="TreeGrafter"/>
</dbReference>
<evidence type="ECO:0000256" key="2">
    <source>
        <dbReference type="ARBA" id="ARBA00022692"/>
    </source>
</evidence>
<dbReference type="RefSeq" id="XP_013760390.1">
    <property type="nucleotide sequence ID" value="XM_013904936.1"/>
</dbReference>
<dbReference type="STRING" id="461836.A0A0L0D2S9"/>
<proteinExistence type="predicted"/>
<dbReference type="GO" id="GO:0005774">
    <property type="term" value="C:vacuolar membrane"/>
    <property type="evidence" value="ECO:0007669"/>
    <property type="project" value="TreeGrafter"/>
</dbReference>
<feature type="transmembrane region" description="Helical" evidence="6">
    <location>
        <begin position="333"/>
        <end position="356"/>
    </location>
</feature>
<evidence type="ECO:0000256" key="5">
    <source>
        <dbReference type="SAM" id="MobiDB-lite"/>
    </source>
</evidence>
<sequence length="468" mass="49642">MFGSYHTGRSGAMGPNAVDAEMGVPQVATVAATSSINVVPGQASPTPSPTEHSPLLATPGGGRIHAAEAKEEETPKQGVLPGYMTLTTAFVGGGLLALPFGVAHVGLWLGLGCLILFAAMSGHTLHLLVRTRRKLAPKHNVLYLSEIGQLAYGKAGARVASLAAFLTQAGFCCAYTIFVADNLHSLIPRFATHEWVGMVTPVFIALSWLRSLRVLAPTSTLAVVCVMVVVAVVFESGFRHEGIRELSSYKAADVTSLPLFWGIAAFGFCVHNLVLPFDASARRPEVSGATINAAVSTVLVIYTAFGLFGYLFFGSATKAVITLNLPHSVLVTVVKIALCVVLTCTFPIQLFPVTCVMEEALLSSRKLRPTYWLEQNALRAVEVIIISGVAIAIPLFGLFSSLMGAFSVSAVVFILPTLFYLKLFWAELTTWDKILNGSIFVLGAVGSVVATVFDVAEIANALKSGKSQ</sequence>
<keyword evidence="3 6" id="KW-1133">Transmembrane helix</keyword>